<comment type="caution">
    <text evidence="4">The sequence shown here is derived from an EMBL/GenBank/DDBJ whole genome shotgun (WGS) entry which is preliminary data.</text>
</comment>
<gene>
    <name evidence="4" type="ORF">DJ93_290</name>
</gene>
<dbReference type="GO" id="GO:0016491">
    <property type="term" value="F:oxidoreductase activity"/>
    <property type="evidence" value="ECO:0007669"/>
    <property type="project" value="UniProtKB-KW"/>
</dbReference>
<comment type="similarity">
    <text evidence="1">Belongs to the short-chain dehydrogenases/reductases (SDR) family.</text>
</comment>
<evidence type="ECO:0000313" key="5">
    <source>
        <dbReference type="Proteomes" id="UP000029389"/>
    </source>
</evidence>
<dbReference type="EMBL" id="JMQC01000008">
    <property type="protein sequence ID" value="KFM99818.1"/>
    <property type="molecule type" value="Genomic_DNA"/>
</dbReference>
<evidence type="ECO:0000256" key="3">
    <source>
        <dbReference type="ARBA" id="ARBA00023002"/>
    </source>
</evidence>
<comment type="subunit">
    <text evidence="2">Homotetramer.</text>
</comment>
<dbReference type="Gene3D" id="3.40.50.720">
    <property type="entry name" value="NAD(P)-binding Rossmann-like Domain"/>
    <property type="match status" value="1"/>
</dbReference>
<evidence type="ECO:0000256" key="1">
    <source>
        <dbReference type="ARBA" id="ARBA00006484"/>
    </source>
</evidence>
<reference evidence="4 5" key="1">
    <citation type="submission" date="2014-04" db="EMBL/GenBank/DDBJ databases">
        <authorList>
            <person name="Bishop-Lilly K.A."/>
            <person name="Broomall S.M."/>
            <person name="Chain P.S."/>
            <person name="Chertkov O."/>
            <person name="Coyne S.R."/>
            <person name="Daligault H.E."/>
            <person name="Davenport K.W."/>
            <person name="Erkkila T."/>
            <person name="Frey K.G."/>
            <person name="Gibbons H.S."/>
            <person name="Gu W."/>
            <person name="Jaissle J."/>
            <person name="Johnson S.L."/>
            <person name="Koroleva G.I."/>
            <person name="Ladner J.T."/>
            <person name="Lo C.-C."/>
            <person name="Minogue T.D."/>
            <person name="Munk C."/>
            <person name="Palacios G.F."/>
            <person name="Redden C.L."/>
            <person name="Rosenzweig C.N."/>
            <person name="Scholz M.B."/>
            <person name="Teshima H."/>
            <person name="Xu Y."/>
        </authorList>
    </citation>
    <scope>NUCLEOTIDE SEQUENCE [LARGE SCALE GENOMIC DNA]</scope>
    <source>
        <strain evidence="4 5">BHP</strain>
    </source>
</reference>
<proteinExistence type="inferred from homology"/>
<dbReference type="AlphaFoldDB" id="A0A090YLW1"/>
<dbReference type="SUPFAM" id="SSF51735">
    <property type="entry name" value="NAD(P)-binding Rossmann-fold domains"/>
    <property type="match status" value="1"/>
</dbReference>
<dbReference type="InterPro" id="IPR036291">
    <property type="entry name" value="NAD(P)-bd_dom_sf"/>
</dbReference>
<accession>A0A090YLW1</accession>
<sequence length="88" mass="9928">MIIQDVNVSLHTIVHNAGHATSNEFGEVDYDEFDRLFNANVKAPYFITQSLIGLIESNGRIINLSSDVTCIIFPYMMIYSMTKGQLIQ</sequence>
<dbReference type="InterPro" id="IPR002347">
    <property type="entry name" value="SDR_fam"/>
</dbReference>
<organism evidence="4 5">
    <name type="scientific">Bacillus clarus</name>
    <dbReference type="NCBI Taxonomy" id="2338372"/>
    <lineage>
        <taxon>Bacteria</taxon>
        <taxon>Bacillati</taxon>
        <taxon>Bacillota</taxon>
        <taxon>Bacilli</taxon>
        <taxon>Bacillales</taxon>
        <taxon>Bacillaceae</taxon>
        <taxon>Bacillus</taxon>
        <taxon>Bacillus cereus group</taxon>
    </lineage>
</organism>
<protein>
    <submittedName>
        <fullName evidence="4">Short chain dehydrogenase family protein</fullName>
    </submittedName>
</protein>
<dbReference type="Proteomes" id="UP000029389">
    <property type="component" value="Unassembled WGS sequence"/>
</dbReference>
<name>A0A090YLW1_9BACI</name>
<dbReference type="CDD" id="cd05233">
    <property type="entry name" value="SDR_c"/>
    <property type="match status" value="1"/>
</dbReference>
<keyword evidence="3" id="KW-0560">Oxidoreductase</keyword>
<evidence type="ECO:0000256" key="2">
    <source>
        <dbReference type="ARBA" id="ARBA00011881"/>
    </source>
</evidence>
<dbReference type="Pfam" id="PF13561">
    <property type="entry name" value="adh_short_C2"/>
    <property type="match status" value="1"/>
</dbReference>
<evidence type="ECO:0000313" key="4">
    <source>
        <dbReference type="EMBL" id="KFM99818.1"/>
    </source>
</evidence>
<dbReference type="PANTHER" id="PTHR43639:SF1">
    <property type="entry name" value="SHORT-CHAIN DEHYDROGENASE_REDUCTASE FAMILY PROTEIN"/>
    <property type="match status" value="1"/>
</dbReference>
<dbReference type="PANTHER" id="PTHR43639">
    <property type="entry name" value="OXIDOREDUCTASE, SHORT-CHAIN DEHYDROGENASE/REDUCTASE FAMILY (AFU_ORTHOLOGUE AFUA_5G02870)"/>
    <property type="match status" value="1"/>
</dbReference>